<dbReference type="InterPro" id="IPR014729">
    <property type="entry name" value="Rossmann-like_a/b/a_fold"/>
</dbReference>
<comment type="similarity">
    <text evidence="8 11">Belongs to the QueC family.</text>
</comment>
<comment type="caution">
    <text evidence="12">The sequence shown here is derived from an EMBL/GenBank/DDBJ whole genome shotgun (WGS) entry which is preliminary data.</text>
</comment>
<comment type="pathway">
    <text evidence="1 11">Purine metabolism; 7-cyano-7-deazaguanine biosynthesis.</text>
</comment>
<evidence type="ECO:0000256" key="6">
    <source>
        <dbReference type="ARBA" id="ARBA00022840"/>
    </source>
</evidence>
<reference evidence="12 13" key="1">
    <citation type="journal article" date="2015" name="Int. J. Syst. Evol. Microbiol.">
        <title>Methanoculleus sediminis sp. nov., a methanogen from sediments near a submarine mud volcano.</title>
        <authorList>
            <person name="Chen S.C."/>
            <person name="Chen M.F."/>
            <person name="Lai M.C."/>
            <person name="Weng C.Y."/>
            <person name="Wu S.Y."/>
            <person name="Lin S."/>
            <person name="Yang T.F."/>
            <person name="Chen P.C."/>
        </authorList>
    </citation>
    <scope>NUCLEOTIDE SEQUENCE [LARGE SCALE GENOMIC DNA]</scope>
    <source>
        <strain evidence="12 13">S3Fa</strain>
    </source>
</reference>
<evidence type="ECO:0000256" key="11">
    <source>
        <dbReference type="HAMAP-Rule" id="MF_01633"/>
    </source>
</evidence>
<feature type="binding site" evidence="11">
    <location>
        <begin position="8"/>
        <end position="18"/>
    </location>
    <ligand>
        <name>ATP</name>
        <dbReference type="ChEBI" id="CHEBI:30616"/>
    </ligand>
</feature>
<dbReference type="AlphaFoldDB" id="A0A0H1QZX0"/>
<dbReference type="PANTHER" id="PTHR42914:SF1">
    <property type="entry name" value="7-CYANO-7-DEAZAGUANINE SYNTHASE"/>
    <property type="match status" value="1"/>
</dbReference>
<keyword evidence="4 11" id="KW-0547">Nucleotide-binding</keyword>
<dbReference type="CDD" id="cd01995">
    <property type="entry name" value="QueC-like"/>
    <property type="match status" value="1"/>
</dbReference>
<feature type="binding site" evidence="11">
    <location>
        <position position="199"/>
    </location>
    <ligand>
        <name>Zn(2+)</name>
        <dbReference type="ChEBI" id="CHEBI:29105"/>
    </ligand>
</feature>
<dbReference type="OrthoDB" id="6532at2157"/>
<dbReference type="PATRIC" id="fig|1550566.3.peg.1154"/>
<dbReference type="GO" id="GO:0008270">
    <property type="term" value="F:zinc ion binding"/>
    <property type="evidence" value="ECO:0007669"/>
    <property type="project" value="UniProtKB-UniRule"/>
</dbReference>
<dbReference type="RefSeq" id="WP_048182306.1">
    <property type="nucleotide sequence ID" value="NZ_JXOJ01000002.1"/>
</dbReference>
<evidence type="ECO:0000256" key="3">
    <source>
        <dbReference type="ARBA" id="ARBA00022723"/>
    </source>
</evidence>
<dbReference type="GO" id="GO:0005524">
    <property type="term" value="F:ATP binding"/>
    <property type="evidence" value="ECO:0007669"/>
    <property type="project" value="UniProtKB-UniRule"/>
</dbReference>
<evidence type="ECO:0000256" key="4">
    <source>
        <dbReference type="ARBA" id="ARBA00022741"/>
    </source>
</evidence>
<comment type="function">
    <text evidence="7 11">Catalyzes the ATP-dependent conversion of 7-carboxy-7-deazaguanine (CDG) to 7-cyano-7-deazaguanine (preQ(0)).</text>
</comment>
<organism evidence="12 13">
    <name type="scientific">Methanoculleus sediminis</name>
    <dbReference type="NCBI Taxonomy" id="1550566"/>
    <lineage>
        <taxon>Archaea</taxon>
        <taxon>Methanobacteriati</taxon>
        <taxon>Methanobacteriota</taxon>
        <taxon>Stenosarchaea group</taxon>
        <taxon>Methanomicrobia</taxon>
        <taxon>Methanomicrobiales</taxon>
        <taxon>Methanomicrobiaceae</taxon>
        <taxon>Methanoculleus</taxon>
    </lineage>
</organism>
<evidence type="ECO:0000256" key="7">
    <source>
        <dbReference type="ARBA" id="ARBA00037768"/>
    </source>
</evidence>
<keyword evidence="13" id="KW-1185">Reference proteome</keyword>
<proteinExistence type="inferred from homology"/>
<keyword evidence="2 11" id="KW-0436">Ligase</keyword>
<gene>
    <name evidence="11" type="primary">queC</name>
    <name evidence="12" type="ORF">SZ63_05365</name>
</gene>
<dbReference type="STRING" id="1550566.SZ63_05365"/>
<dbReference type="Gene3D" id="3.40.50.620">
    <property type="entry name" value="HUPs"/>
    <property type="match status" value="1"/>
</dbReference>
<dbReference type="HAMAP" id="MF_01633">
    <property type="entry name" value="QueC"/>
    <property type="match status" value="1"/>
</dbReference>
<dbReference type="EC" id="6.3.4.20" evidence="9 11"/>
<evidence type="ECO:0000256" key="5">
    <source>
        <dbReference type="ARBA" id="ARBA00022833"/>
    </source>
</evidence>
<comment type="cofactor">
    <cofactor evidence="11">
        <name>Zn(2+)</name>
        <dbReference type="ChEBI" id="CHEBI:29105"/>
    </cofactor>
    <text evidence="11">Binds 1 zinc ion per subunit.</text>
</comment>
<dbReference type="SUPFAM" id="SSF52402">
    <property type="entry name" value="Adenine nucleotide alpha hydrolases-like"/>
    <property type="match status" value="1"/>
</dbReference>
<dbReference type="Pfam" id="PF06508">
    <property type="entry name" value="QueC"/>
    <property type="match status" value="1"/>
</dbReference>
<comment type="catalytic activity">
    <reaction evidence="10 11">
        <text>7-carboxy-7-carbaguanine + NH4(+) + 2 ATP = 7-cyano-7-carbaguanine + 2 AMP + 2 diphosphate + 2 H(+)</text>
        <dbReference type="Rhea" id="RHEA:27982"/>
        <dbReference type="ChEBI" id="CHEBI:15378"/>
        <dbReference type="ChEBI" id="CHEBI:28938"/>
        <dbReference type="ChEBI" id="CHEBI:30616"/>
        <dbReference type="ChEBI" id="CHEBI:33019"/>
        <dbReference type="ChEBI" id="CHEBI:45075"/>
        <dbReference type="ChEBI" id="CHEBI:61036"/>
        <dbReference type="ChEBI" id="CHEBI:456215"/>
        <dbReference type="EC" id="6.3.4.20"/>
    </reaction>
</comment>
<evidence type="ECO:0000256" key="1">
    <source>
        <dbReference type="ARBA" id="ARBA00005061"/>
    </source>
</evidence>
<feature type="binding site" evidence="11">
    <location>
        <position position="202"/>
    </location>
    <ligand>
        <name>Zn(2+)</name>
        <dbReference type="ChEBI" id="CHEBI:29105"/>
    </ligand>
</feature>
<evidence type="ECO:0000313" key="13">
    <source>
        <dbReference type="Proteomes" id="UP000035301"/>
    </source>
</evidence>
<name>A0A0H1QZX0_9EURY</name>
<accession>A0A0H1QZX0</accession>
<dbReference type="InterPro" id="IPR018317">
    <property type="entry name" value="QueC"/>
</dbReference>
<dbReference type="UniPathway" id="UPA00391"/>
<dbReference type="GO" id="GO:0016879">
    <property type="term" value="F:ligase activity, forming carbon-nitrogen bonds"/>
    <property type="evidence" value="ECO:0007669"/>
    <property type="project" value="UniProtKB-UniRule"/>
</dbReference>
<sequence>MKKAVCLLSGGMDSTTLAYVAKDIGFEIIALHFTYGQRTEAKERECARAVSRNLDALEFVEISLEHFRKIGASSLTDESIPVEEYAGEEEGVPSTYVPFRNANLLAIATSLAEARRAEAIFIGVQTGDYPGYPDCRPEFIEAFQRAVDLGTAAEPRITLMTPFVRMSKVDIVRKGLALGVPYERTWSCYQNDDRACGVCSSCHYRREAFRELGIEDPIEYER</sequence>
<keyword evidence="6 11" id="KW-0067">ATP-binding</keyword>
<protein>
    <recommendedName>
        <fullName evidence="9 11">7-cyano-7-deazaguanine synthase</fullName>
        <ecNumber evidence="9 11">6.3.4.20</ecNumber>
    </recommendedName>
    <alternativeName>
        <fullName evidence="11">7-cyano-7-carbaguanine synthase</fullName>
    </alternativeName>
    <alternativeName>
        <fullName evidence="11">Archaeosine biosynthesis protein QueC</fullName>
    </alternativeName>
    <alternativeName>
        <fullName evidence="11">PreQ(0) synthase</fullName>
    </alternativeName>
</protein>
<dbReference type="Proteomes" id="UP000035301">
    <property type="component" value="Unassembled WGS sequence"/>
</dbReference>
<dbReference type="PANTHER" id="PTHR42914">
    <property type="entry name" value="7-CYANO-7-DEAZAGUANINE SYNTHASE"/>
    <property type="match status" value="1"/>
</dbReference>
<evidence type="ECO:0000256" key="8">
    <source>
        <dbReference type="ARBA" id="ARBA00037993"/>
    </source>
</evidence>
<dbReference type="PIRSF" id="PIRSF006293">
    <property type="entry name" value="ExsB"/>
    <property type="match status" value="1"/>
</dbReference>
<evidence type="ECO:0000256" key="9">
    <source>
        <dbReference type="ARBA" id="ARBA00039149"/>
    </source>
</evidence>
<keyword evidence="3 11" id="KW-0479">Metal-binding</keyword>
<feature type="binding site" evidence="11">
    <location>
        <position position="196"/>
    </location>
    <ligand>
        <name>Zn(2+)</name>
        <dbReference type="ChEBI" id="CHEBI:29105"/>
    </ligand>
</feature>
<evidence type="ECO:0000256" key="2">
    <source>
        <dbReference type="ARBA" id="ARBA00022598"/>
    </source>
</evidence>
<evidence type="ECO:0000313" key="12">
    <source>
        <dbReference type="EMBL" id="KLK88448.1"/>
    </source>
</evidence>
<dbReference type="NCBIfam" id="TIGR00364">
    <property type="entry name" value="7-cyano-7-deazaguanine synthase QueC"/>
    <property type="match status" value="1"/>
</dbReference>
<evidence type="ECO:0000256" key="10">
    <source>
        <dbReference type="ARBA" id="ARBA00047890"/>
    </source>
</evidence>
<dbReference type="EMBL" id="JXOJ01000002">
    <property type="protein sequence ID" value="KLK88448.1"/>
    <property type="molecule type" value="Genomic_DNA"/>
</dbReference>
<keyword evidence="5 11" id="KW-0862">Zinc</keyword>
<feature type="binding site" evidence="11">
    <location>
        <position position="188"/>
    </location>
    <ligand>
        <name>Zn(2+)</name>
        <dbReference type="ChEBI" id="CHEBI:29105"/>
    </ligand>
</feature>